<feature type="domain" description="Multidrug resistance protein MdtA-like beta-barrel" evidence="10">
    <location>
        <begin position="214"/>
        <end position="295"/>
    </location>
</feature>
<evidence type="ECO:0000313" key="12">
    <source>
        <dbReference type="EMBL" id="SEC70143.1"/>
    </source>
</evidence>
<dbReference type="Gene3D" id="1.10.287.470">
    <property type="entry name" value="Helix hairpin bin"/>
    <property type="match status" value="1"/>
</dbReference>
<keyword evidence="4" id="KW-1003">Cell membrane</keyword>
<dbReference type="FunFam" id="2.40.420.20:FF:000001">
    <property type="entry name" value="Efflux RND transporter periplasmic adaptor subunit"/>
    <property type="match status" value="1"/>
</dbReference>
<dbReference type="Gene3D" id="2.40.420.20">
    <property type="match status" value="1"/>
</dbReference>
<dbReference type="Gene3D" id="2.40.30.170">
    <property type="match status" value="1"/>
</dbReference>
<dbReference type="InterPro" id="IPR058624">
    <property type="entry name" value="MdtA-like_HH"/>
</dbReference>
<keyword evidence="3" id="KW-0813">Transport</keyword>
<protein>
    <submittedName>
        <fullName evidence="12">Membrane fusion protein, multidrug efflux system</fullName>
    </submittedName>
</protein>
<dbReference type="GO" id="GO:1990281">
    <property type="term" value="C:efflux pump complex"/>
    <property type="evidence" value="ECO:0007669"/>
    <property type="project" value="TreeGrafter"/>
</dbReference>
<reference evidence="12 13" key="1">
    <citation type="submission" date="2016-10" db="EMBL/GenBank/DDBJ databases">
        <authorList>
            <person name="de Groot N.N."/>
        </authorList>
    </citation>
    <scope>NUCLEOTIDE SEQUENCE [LARGE SCALE GENOMIC DNA]</scope>
    <source>
        <strain evidence="12 13">MT12</strain>
    </source>
</reference>
<dbReference type="NCBIfam" id="TIGR01730">
    <property type="entry name" value="RND_mfp"/>
    <property type="match status" value="1"/>
</dbReference>
<dbReference type="EMBL" id="FNTH01000001">
    <property type="protein sequence ID" value="SEC70143.1"/>
    <property type="molecule type" value="Genomic_DNA"/>
</dbReference>
<feature type="chain" id="PRO_5011708329" evidence="7">
    <location>
        <begin position="19"/>
        <end position="385"/>
    </location>
</feature>
<dbReference type="OrthoDB" id="9783047at2"/>
<dbReference type="InterPro" id="IPR058625">
    <property type="entry name" value="MdtA-like_BSH"/>
</dbReference>
<dbReference type="AlphaFoldDB" id="A0A1H4UNA6"/>
<evidence type="ECO:0000256" key="7">
    <source>
        <dbReference type="SAM" id="SignalP"/>
    </source>
</evidence>
<evidence type="ECO:0000259" key="8">
    <source>
        <dbReference type="Pfam" id="PF25876"/>
    </source>
</evidence>
<dbReference type="InterPro" id="IPR006143">
    <property type="entry name" value="RND_pump_MFP"/>
</dbReference>
<dbReference type="RefSeq" id="WP_092115766.1">
    <property type="nucleotide sequence ID" value="NZ_FNTH01000001.1"/>
</dbReference>
<dbReference type="SUPFAM" id="SSF111369">
    <property type="entry name" value="HlyD-like secretion proteins"/>
    <property type="match status" value="1"/>
</dbReference>
<dbReference type="InterPro" id="IPR058626">
    <property type="entry name" value="MdtA-like_b-barrel"/>
</dbReference>
<feature type="domain" description="Multidrug resistance protein MdtA-like alpha-helical hairpin" evidence="8">
    <location>
        <begin position="108"/>
        <end position="177"/>
    </location>
</feature>
<evidence type="ECO:0000259" key="10">
    <source>
        <dbReference type="Pfam" id="PF25944"/>
    </source>
</evidence>
<dbReference type="Pfam" id="PF25917">
    <property type="entry name" value="BSH_RND"/>
    <property type="match status" value="1"/>
</dbReference>
<dbReference type="GO" id="GO:0030313">
    <property type="term" value="C:cell envelope"/>
    <property type="evidence" value="ECO:0007669"/>
    <property type="project" value="UniProtKB-SubCell"/>
</dbReference>
<keyword evidence="7" id="KW-0732">Signal</keyword>
<evidence type="ECO:0000259" key="9">
    <source>
        <dbReference type="Pfam" id="PF25917"/>
    </source>
</evidence>
<evidence type="ECO:0000256" key="6">
    <source>
        <dbReference type="ARBA" id="ARBA00023136"/>
    </source>
</evidence>
<sequence>MRRLILIIALLAAGAATVSIDTRWSGPSISQSVAQDNTQAIPVVTDKARRADVPIYLSGLGTVQAFNSVLVTSRVDGQIVKVRFEEGGDVHAGDVLAEIDRAPFEAALAQAEANKLKDQAQLDNARLDLARYTNLAKTGAATTQQLDTTRALVAQTEASTKVDQALIDTARVQLNYTSIRSPIEGRVGRRLLDAGNIVRATDTTGIVTVNQIHPIFVSFALPADTLPQLRAGLKDGNVIVTALDRDGRALATGALAVIDNQINPATGTINYKAKFDNADDALWPGQFVNLRIQLAIRRNVIAVPVTAVQQGPDGPYAFVVGDDRTVQKRPLKVGALNKTTAIIDDGLQAGEQIVTDGQYRIQAGSKVEVTAQAASSAGTGPANSP</sequence>
<keyword evidence="5" id="KW-0997">Cell inner membrane</keyword>
<comment type="similarity">
    <text evidence="2">Belongs to the membrane fusion protein (MFP) (TC 8.A.1) family.</text>
</comment>
<feature type="domain" description="Multidrug resistance protein MdtA-like barrel-sandwich hybrid" evidence="9">
    <location>
        <begin position="68"/>
        <end position="209"/>
    </location>
</feature>
<proteinExistence type="inferred from homology"/>
<evidence type="ECO:0000256" key="4">
    <source>
        <dbReference type="ARBA" id="ARBA00022475"/>
    </source>
</evidence>
<comment type="subcellular location">
    <subcellularLocation>
        <location evidence="1">Cell membrane</location>
    </subcellularLocation>
</comment>
<name>A0A1H4UNA6_9BRAD</name>
<dbReference type="Pfam" id="PF25944">
    <property type="entry name" value="Beta-barrel_RND"/>
    <property type="match status" value="1"/>
</dbReference>
<gene>
    <name evidence="12" type="ORF">SAMN05444164_2515</name>
</gene>
<evidence type="ECO:0000256" key="2">
    <source>
        <dbReference type="ARBA" id="ARBA00009477"/>
    </source>
</evidence>
<dbReference type="GO" id="GO:0015562">
    <property type="term" value="F:efflux transmembrane transporter activity"/>
    <property type="evidence" value="ECO:0007669"/>
    <property type="project" value="TreeGrafter"/>
</dbReference>
<organism evidence="12 13">
    <name type="scientific">Bradyrhizobium erythrophlei</name>
    <dbReference type="NCBI Taxonomy" id="1437360"/>
    <lineage>
        <taxon>Bacteria</taxon>
        <taxon>Pseudomonadati</taxon>
        <taxon>Pseudomonadota</taxon>
        <taxon>Alphaproteobacteria</taxon>
        <taxon>Hyphomicrobiales</taxon>
        <taxon>Nitrobacteraceae</taxon>
        <taxon>Bradyrhizobium</taxon>
    </lineage>
</organism>
<dbReference type="Gene3D" id="2.40.50.100">
    <property type="match status" value="1"/>
</dbReference>
<keyword evidence="6" id="KW-0472">Membrane</keyword>
<dbReference type="Pfam" id="PF25967">
    <property type="entry name" value="RND-MFP_C"/>
    <property type="match status" value="1"/>
</dbReference>
<feature type="domain" description="Multidrug resistance protein MdtA-like C-terminal permuted SH3" evidence="11">
    <location>
        <begin position="299"/>
        <end position="357"/>
    </location>
</feature>
<evidence type="ECO:0000313" key="13">
    <source>
        <dbReference type="Proteomes" id="UP000198992"/>
    </source>
</evidence>
<evidence type="ECO:0000259" key="11">
    <source>
        <dbReference type="Pfam" id="PF25967"/>
    </source>
</evidence>
<dbReference type="PANTHER" id="PTHR30469:SF36">
    <property type="entry name" value="BLL3903 PROTEIN"/>
    <property type="match status" value="1"/>
</dbReference>
<dbReference type="Proteomes" id="UP000198992">
    <property type="component" value="Unassembled WGS sequence"/>
</dbReference>
<dbReference type="Pfam" id="PF25876">
    <property type="entry name" value="HH_MFP_RND"/>
    <property type="match status" value="1"/>
</dbReference>
<feature type="signal peptide" evidence="7">
    <location>
        <begin position="1"/>
        <end position="18"/>
    </location>
</feature>
<evidence type="ECO:0000256" key="5">
    <source>
        <dbReference type="ARBA" id="ARBA00022519"/>
    </source>
</evidence>
<evidence type="ECO:0000256" key="1">
    <source>
        <dbReference type="ARBA" id="ARBA00004236"/>
    </source>
</evidence>
<accession>A0A1H4UNA6</accession>
<evidence type="ECO:0000256" key="3">
    <source>
        <dbReference type="ARBA" id="ARBA00022448"/>
    </source>
</evidence>
<dbReference type="InterPro" id="IPR058627">
    <property type="entry name" value="MdtA-like_C"/>
</dbReference>
<dbReference type="PANTHER" id="PTHR30469">
    <property type="entry name" value="MULTIDRUG RESISTANCE PROTEIN MDTA"/>
    <property type="match status" value="1"/>
</dbReference>